<evidence type="ECO:0000256" key="1">
    <source>
        <dbReference type="SAM" id="Phobius"/>
    </source>
</evidence>
<dbReference type="EMBL" id="MUAU01000020">
    <property type="protein sequence ID" value="OOR75346.1"/>
    <property type="molecule type" value="Genomic_DNA"/>
</dbReference>
<reference evidence="2 3" key="1">
    <citation type="submission" date="2017-01" db="EMBL/GenBank/DDBJ databases">
        <title>Bacillus cereus isolates.</title>
        <authorList>
            <person name="Beno S.M."/>
        </authorList>
    </citation>
    <scope>NUCLEOTIDE SEQUENCE [LARGE SCALE GENOMIC DNA]</scope>
    <source>
        <strain evidence="2 3">FSL K6-1030</strain>
    </source>
</reference>
<evidence type="ECO:0000313" key="3">
    <source>
        <dbReference type="Proteomes" id="UP000190641"/>
    </source>
</evidence>
<gene>
    <name evidence="2" type="ORF">BLX06_09075</name>
</gene>
<feature type="transmembrane region" description="Helical" evidence="1">
    <location>
        <begin position="35"/>
        <end position="53"/>
    </location>
</feature>
<dbReference type="AlphaFoldDB" id="A0A9X6GGD8"/>
<dbReference type="Proteomes" id="UP000190641">
    <property type="component" value="Unassembled WGS sequence"/>
</dbReference>
<evidence type="ECO:0000313" key="2">
    <source>
        <dbReference type="EMBL" id="OOR75346.1"/>
    </source>
</evidence>
<evidence type="ECO:0008006" key="4">
    <source>
        <dbReference type="Google" id="ProtNLM"/>
    </source>
</evidence>
<organism evidence="2 3">
    <name type="scientific">Bacillus cereus</name>
    <dbReference type="NCBI Taxonomy" id="1396"/>
    <lineage>
        <taxon>Bacteria</taxon>
        <taxon>Bacillati</taxon>
        <taxon>Bacillota</taxon>
        <taxon>Bacilli</taxon>
        <taxon>Bacillales</taxon>
        <taxon>Bacillaceae</taxon>
        <taxon>Bacillus</taxon>
        <taxon>Bacillus cereus group</taxon>
    </lineage>
</organism>
<keyword evidence="1" id="KW-0472">Membrane</keyword>
<name>A0A9X6GGD8_BACCE</name>
<comment type="caution">
    <text evidence="2">The sequence shown here is derived from an EMBL/GenBank/DDBJ whole genome shotgun (WGS) entry which is preliminary data.</text>
</comment>
<sequence>MNKILGIMALICLLIAICSFQLYVSGVDLKFNSHILLGIMGVTLCCTAIFAIFNREKFLKKTLLTSSIFLILLICYYVGLHAK</sequence>
<keyword evidence="1" id="KW-0812">Transmembrane</keyword>
<feature type="transmembrane region" description="Helical" evidence="1">
    <location>
        <begin position="62"/>
        <end position="80"/>
    </location>
</feature>
<accession>A0A9X6GGD8</accession>
<proteinExistence type="predicted"/>
<protein>
    <recommendedName>
        <fullName evidence="4">DUF3953 domain-containing protein</fullName>
    </recommendedName>
</protein>
<keyword evidence="1" id="KW-1133">Transmembrane helix</keyword>